<dbReference type="Gene3D" id="1.10.10.10">
    <property type="entry name" value="Winged helix-like DNA-binding domain superfamily/Winged helix DNA-binding domain"/>
    <property type="match status" value="1"/>
</dbReference>
<name>A0A329YBZ1_RHITR</name>
<dbReference type="SMART" id="SM00866">
    <property type="entry name" value="UTRA"/>
    <property type="match status" value="1"/>
</dbReference>
<keyword evidence="2" id="KW-0238">DNA-binding</keyword>
<dbReference type="OrthoDB" id="9808698at2"/>
<dbReference type="InterPro" id="IPR028978">
    <property type="entry name" value="Chorismate_lyase_/UTRA_dom_sf"/>
</dbReference>
<reference evidence="5 6" key="1">
    <citation type="submission" date="2018-06" db="EMBL/GenBank/DDBJ databases">
        <title>Whole Genome Sequence of an efficient microsymbiont, Rhizobium tropici.</title>
        <authorList>
            <person name="Srinivasan R."/>
            <person name="Singh H.V."/>
            <person name="Srivastava R."/>
            <person name="Kumari B."/>
            <person name="Radhakrishna A."/>
        </authorList>
    </citation>
    <scope>NUCLEOTIDE SEQUENCE [LARGE SCALE GENOMIC DNA]</scope>
    <source>
        <strain evidence="5 6">IGFRI Rhizo-19</strain>
    </source>
</reference>
<dbReference type="Pfam" id="PF07702">
    <property type="entry name" value="UTRA"/>
    <property type="match status" value="1"/>
</dbReference>
<dbReference type="CDD" id="cd07377">
    <property type="entry name" value="WHTH_GntR"/>
    <property type="match status" value="1"/>
</dbReference>
<dbReference type="SUPFAM" id="SSF46785">
    <property type="entry name" value="Winged helix' DNA-binding domain"/>
    <property type="match status" value="1"/>
</dbReference>
<dbReference type="GO" id="GO:0045892">
    <property type="term" value="P:negative regulation of DNA-templated transcription"/>
    <property type="evidence" value="ECO:0007669"/>
    <property type="project" value="TreeGrafter"/>
</dbReference>
<evidence type="ECO:0000256" key="2">
    <source>
        <dbReference type="ARBA" id="ARBA00023125"/>
    </source>
</evidence>
<keyword evidence="1" id="KW-0805">Transcription regulation</keyword>
<gene>
    <name evidence="5" type="ORF">DQ393_17630</name>
</gene>
<dbReference type="InterPro" id="IPR000524">
    <property type="entry name" value="Tscrpt_reg_HTH_GntR"/>
</dbReference>
<dbReference type="SUPFAM" id="SSF64288">
    <property type="entry name" value="Chorismate lyase-like"/>
    <property type="match status" value="1"/>
</dbReference>
<comment type="caution">
    <text evidence="5">The sequence shown here is derived from an EMBL/GenBank/DDBJ whole genome shotgun (WGS) entry which is preliminary data.</text>
</comment>
<dbReference type="InterPro" id="IPR036388">
    <property type="entry name" value="WH-like_DNA-bd_sf"/>
</dbReference>
<dbReference type="InterPro" id="IPR011663">
    <property type="entry name" value="UTRA"/>
</dbReference>
<dbReference type="EMBL" id="QMKK01000042">
    <property type="protein sequence ID" value="RAX40428.1"/>
    <property type="molecule type" value="Genomic_DNA"/>
</dbReference>
<accession>A0A329YBZ1</accession>
<evidence type="ECO:0000313" key="5">
    <source>
        <dbReference type="EMBL" id="RAX40428.1"/>
    </source>
</evidence>
<dbReference type="PROSITE" id="PS50949">
    <property type="entry name" value="HTH_GNTR"/>
    <property type="match status" value="1"/>
</dbReference>
<keyword evidence="3" id="KW-0804">Transcription</keyword>
<dbReference type="GO" id="GO:0003700">
    <property type="term" value="F:DNA-binding transcription factor activity"/>
    <property type="evidence" value="ECO:0007669"/>
    <property type="project" value="InterPro"/>
</dbReference>
<dbReference type="Proteomes" id="UP000251205">
    <property type="component" value="Unassembled WGS sequence"/>
</dbReference>
<dbReference type="AlphaFoldDB" id="A0A329YBZ1"/>
<evidence type="ECO:0000259" key="4">
    <source>
        <dbReference type="PROSITE" id="PS50949"/>
    </source>
</evidence>
<dbReference type="SMART" id="SM00345">
    <property type="entry name" value="HTH_GNTR"/>
    <property type="match status" value="1"/>
</dbReference>
<dbReference type="PANTHER" id="PTHR44846:SF1">
    <property type="entry name" value="MANNOSYL-D-GLYCERATE TRANSPORT_METABOLISM SYSTEM REPRESSOR MNGR-RELATED"/>
    <property type="match status" value="1"/>
</dbReference>
<dbReference type="PANTHER" id="PTHR44846">
    <property type="entry name" value="MANNOSYL-D-GLYCERATE TRANSPORT/METABOLISM SYSTEM REPRESSOR MNGR-RELATED"/>
    <property type="match status" value="1"/>
</dbReference>
<sequence length="263" mass="29442">MCQLQRRGNSLADAPNFITGSKMSELSVPLYEVVKRQFTEAIMLGQWEAGMVLPSEIALSQQYGVAVGTIRRALTDLTNEGLLSRRRKTGTVVTGRTPAHSLRFFFQYFRLHGLDGSLQHSVTKVTSLERGAAGAQDAAKLQIRPDDNVIRFHRVRNVDGKPVMHETLVLAEARLPDFTHDKDEIPPLFYLHLLDRYGIRISAVREQISADLAGDDDAKWLELSLPAPILMIDEIAYDQSATPVLASTHRSTTANHRYVHEIK</sequence>
<dbReference type="InterPro" id="IPR050679">
    <property type="entry name" value="Bact_HTH_transcr_reg"/>
</dbReference>
<dbReference type="GO" id="GO:0003677">
    <property type="term" value="F:DNA binding"/>
    <property type="evidence" value="ECO:0007669"/>
    <property type="project" value="UniProtKB-KW"/>
</dbReference>
<organism evidence="5 6">
    <name type="scientific">Rhizobium tropici</name>
    <dbReference type="NCBI Taxonomy" id="398"/>
    <lineage>
        <taxon>Bacteria</taxon>
        <taxon>Pseudomonadati</taxon>
        <taxon>Pseudomonadota</taxon>
        <taxon>Alphaproteobacteria</taxon>
        <taxon>Hyphomicrobiales</taxon>
        <taxon>Rhizobiaceae</taxon>
        <taxon>Rhizobium/Agrobacterium group</taxon>
        <taxon>Rhizobium</taxon>
    </lineage>
</organism>
<evidence type="ECO:0000256" key="3">
    <source>
        <dbReference type="ARBA" id="ARBA00023163"/>
    </source>
</evidence>
<dbReference type="InterPro" id="IPR036390">
    <property type="entry name" value="WH_DNA-bd_sf"/>
</dbReference>
<dbReference type="Pfam" id="PF00392">
    <property type="entry name" value="GntR"/>
    <property type="match status" value="1"/>
</dbReference>
<evidence type="ECO:0000313" key="6">
    <source>
        <dbReference type="Proteomes" id="UP000251205"/>
    </source>
</evidence>
<evidence type="ECO:0000256" key="1">
    <source>
        <dbReference type="ARBA" id="ARBA00023015"/>
    </source>
</evidence>
<dbReference type="Gene3D" id="3.40.1410.10">
    <property type="entry name" value="Chorismate lyase-like"/>
    <property type="match status" value="1"/>
</dbReference>
<protein>
    <submittedName>
        <fullName evidence="5">GntR family transcriptional regulator</fullName>
    </submittedName>
</protein>
<proteinExistence type="predicted"/>
<feature type="domain" description="HTH gntR-type" evidence="4">
    <location>
        <begin position="28"/>
        <end position="96"/>
    </location>
</feature>